<keyword evidence="1" id="KW-0812">Transmembrane</keyword>
<feature type="transmembrane region" description="Helical" evidence="1">
    <location>
        <begin position="31"/>
        <end position="50"/>
    </location>
</feature>
<reference evidence="2" key="1">
    <citation type="submission" date="2020-06" db="EMBL/GenBank/DDBJ databases">
        <authorList>
            <person name="Li T."/>
            <person name="Hu X."/>
            <person name="Zhang T."/>
            <person name="Song X."/>
            <person name="Zhang H."/>
            <person name="Dai N."/>
            <person name="Sheng W."/>
            <person name="Hou X."/>
            <person name="Wei L."/>
        </authorList>
    </citation>
    <scope>NUCLEOTIDE SEQUENCE</scope>
    <source>
        <strain evidence="2">G01</strain>
        <tissue evidence="2">Leaf</tissue>
    </source>
</reference>
<evidence type="ECO:0000256" key="1">
    <source>
        <dbReference type="SAM" id="Phobius"/>
    </source>
</evidence>
<name>A0AAW2LXB8_9LAMI</name>
<dbReference type="AlphaFoldDB" id="A0AAW2LXB8"/>
<reference evidence="2" key="2">
    <citation type="journal article" date="2024" name="Plant">
        <title>Genomic evolution and insights into agronomic trait innovations of Sesamum species.</title>
        <authorList>
            <person name="Miao H."/>
            <person name="Wang L."/>
            <person name="Qu L."/>
            <person name="Liu H."/>
            <person name="Sun Y."/>
            <person name="Le M."/>
            <person name="Wang Q."/>
            <person name="Wei S."/>
            <person name="Zheng Y."/>
            <person name="Lin W."/>
            <person name="Duan Y."/>
            <person name="Cao H."/>
            <person name="Xiong S."/>
            <person name="Wang X."/>
            <person name="Wei L."/>
            <person name="Li C."/>
            <person name="Ma Q."/>
            <person name="Ju M."/>
            <person name="Zhao R."/>
            <person name="Li G."/>
            <person name="Mu C."/>
            <person name="Tian Q."/>
            <person name="Mei H."/>
            <person name="Zhang T."/>
            <person name="Gao T."/>
            <person name="Zhang H."/>
        </authorList>
    </citation>
    <scope>NUCLEOTIDE SEQUENCE</scope>
    <source>
        <strain evidence="2">G01</strain>
    </source>
</reference>
<evidence type="ECO:0000313" key="2">
    <source>
        <dbReference type="EMBL" id="KAL0323125.1"/>
    </source>
</evidence>
<keyword evidence="1" id="KW-0472">Membrane</keyword>
<organism evidence="2">
    <name type="scientific">Sesamum angustifolium</name>
    <dbReference type="NCBI Taxonomy" id="2727405"/>
    <lineage>
        <taxon>Eukaryota</taxon>
        <taxon>Viridiplantae</taxon>
        <taxon>Streptophyta</taxon>
        <taxon>Embryophyta</taxon>
        <taxon>Tracheophyta</taxon>
        <taxon>Spermatophyta</taxon>
        <taxon>Magnoliopsida</taxon>
        <taxon>eudicotyledons</taxon>
        <taxon>Gunneridae</taxon>
        <taxon>Pentapetalae</taxon>
        <taxon>asterids</taxon>
        <taxon>lamiids</taxon>
        <taxon>Lamiales</taxon>
        <taxon>Pedaliaceae</taxon>
        <taxon>Sesamum</taxon>
    </lineage>
</organism>
<keyword evidence="1" id="KW-1133">Transmembrane helix</keyword>
<gene>
    <name evidence="2" type="ORF">Sangu_1931800</name>
</gene>
<protein>
    <submittedName>
        <fullName evidence="2">Uncharacterized protein</fullName>
    </submittedName>
</protein>
<proteinExistence type="predicted"/>
<sequence length="107" mass="11962">MATIYRAVHYWLVDHPIITQYEWNPRQSPGASPLFLSITVTFYLSLTFLLHRYPILPTSPPPPSASPPSSTTPPSAFYPASWPWAVLSPCSTNAPGQPQLVDMLPRR</sequence>
<dbReference type="EMBL" id="JACGWK010000012">
    <property type="protein sequence ID" value="KAL0323125.1"/>
    <property type="molecule type" value="Genomic_DNA"/>
</dbReference>
<accession>A0AAW2LXB8</accession>
<comment type="caution">
    <text evidence="2">The sequence shown here is derived from an EMBL/GenBank/DDBJ whole genome shotgun (WGS) entry which is preliminary data.</text>
</comment>